<evidence type="ECO:0000313" key="3">
    <source>
        <dbReference type="EMBL" id="CAI4015250.1"/>
    </source>
</evidence>
<dbReference type="OrthoDB" id="435560at2759"/>
<dbReference type="EMBL" id="CAMXCT010006522">
    <property type="protein sequence ID" value="CAI4015250.1"/>
    <property type="molecule type" value="Genomic_DNA"/>
</dbReference>
<evidence type="ECO:0000256" key="1">
    <source>
        <dbReference type="SAM" id="MobiDB-lite"/>
    </source>
</evidence>
<organism evidence="3">
    <name type="scientific">Cladocopium goreaui</name>
    <dbReference type="NCBI Taxonomy" id="2562237"/>
    <lineage>
        <taxon>Eukaryota</taxon>
        <taxon>Sar</taxon>
        <taxon>Alveolata</taxon>
        <taxon>Dinophyceae</taxon>
        <taxon>Suessiales</taxon>
        <taxon>Symbiodiniaceae</taxon>
        <taxon>Cladocopium</taxon>
    </lineage>
</organism>
<gene>
    <name evidence="3" type="ORF">C1SCF055_LOCUS40087</name>
</gene>
<keyword evidence="5" id="KW-1185">Reference proteome</keyword>
<dbReference type="EMBL" id="CAMXCT020006522">
    <property type="protein sequence ID" value="CAL1168625.1"/>
    <property type="molecule type" value="Genomic_DNA"/>
</dbReference>
<proteinExistence type="predicted"/>
<keyword evidence="2" id="KW-0732">Signal</keyword>
<name>A0A9P1GIN4_9DINO</name>
<evidence type="ECO:0000256" key="2">
    <source>
        <dbReference type="SAM" id="SignalP"/>
    </source>
</evidence>
<dbReference type="EMBL" id="CAMXCT030006522">
    <property type="protein sequence ID" value="CAL4802562.1"/>
    <property type="molecule type" value="Genomic_DNA"/>
</dbReference>
<comment type="caution">
    <text evidence="3">The sequence shown here is derived from an EMBL/GenBank/DDBJ whole genome shotgun (WGS) entry which is preliminary data.</text>
</comment>
<feature type="chain" id="PRO_5043273109" evidence="2">
    <location>
        <begin position="26"/>
        <end position="441"/>
    </location>
</feature>
<dbReference type="AlphaFoldDB" id="A0A9P1GIN4"/>
<protein>
    <submittedName>
        <fullName evidence="4">Retrovirus-related Pol polyprotein from transposon TNT 1-94</fullName>
    </submittedName>
</protein>
<dbReference type="Proteomes" id="UP001152797">
    <property type="component" value="Unassembled WGS sequence"/>
</dbReference>
<reference evidence="3" key="1">
    <citation type="submission" date="2022-10" db="EMBL/GenBank/DDBJ databases">
        <authorList>
            <person name="Chen Y."/>
            <person name="Dougan E. K."/>
            <person name="Chan C."/>
            <person name="Rhodes N."/>
            <person name="Thang M."/>
        </authorList>
    </citation>
    <scope>NUCLEOTIDE SEQUENCE</scope>
</reference>
<sequence length="441" mass="47898">MPRFTVAPLLAVAVTATAVTAPASCWSDGSWLECCTGPRRCWSNARRQQNCCSSSPEHEPMQTDLHVCSNDLAFRKTYRLVKHQSLGLEEDCVSLVACKPTEGSWRALEIGEPKCSAGSSTSLTLEIADALCATLDPFPPESWYDAPGFELARRRHRFGTAARDHCAVPAWMYLREEPLRLYSLIQAKSNVTRVLINIGAGDGAQDDPLGRILQSYAGSGGLPPWKGVYFEAVPENCRAIRSTLDDVGAQIGIRCGYSTPNTVLQGICEELRDQEVPGIATICHVAAVLGIEATNDELQEDLRVEVDAMNVDIDSYDCAALREALRVVSPKMLSVEIWPYPPPIVVSVDFHPQHQETQKTNVSGYGAISGTTTREGGFVTGCSLSAAVALLWPHGRVCIASARATRSSCAATWRSRSAWRGPRSPGRRRMSFSVGGSSVQI</sequence>
<evidence type="ECO:0000313" key="4">
    <source>
        <dbReference type="EMBL" id="CAL4802562.1"/>
    </source>
</evidence>
<evidence type="ECO:0000313" key="5">
    <source>
        <dbReference type="Proteomes" id="UP001152797"/>
    </source>
</evidence>
<reference evidence="4 5" key="2">
    <citation type="submission" date="2024-05" db="EMBL/GenBank/DDBJ databases">
        <authorList>
            <person name="Chen Y."/>
            <person name="Shah S."/>
            <person name="Dougan E. K."/>
            <person name="Thang M."/>
            <person name="Chan C."/>
        </authorList>
    </citation>
    <scope>NUCLEOTIDE SEQUENCE [LARGE SCALE GENOMIC DNA]</scope>
</reference>
<accession>A0A9P1GIN4</accession>
<feature type="signal peptide" evidence="2">
    <location>
        <begin position="1"/>
        <end position="25"/>
    </location>
</feature>
<feature type="region of interest" description="Disordered" evidence="1">
    <location>
        <begin position="418"/>
        <end position="441"/>
    </location>
</feature>